<comment type="caution">
    <text evidence="2">The sequence shown here is derived from an EMBL/GenBank/DDBJ whole genome shotgun (WGS) entry which is preliminary data.</text>
</comment>
<evidence type="ECO:0000313" key="2">
    <source>
        <dbReference type="EMBL" id="MTE28093.1"/>
    </source>
</evidence>
<dbReference type="EMBL" id="WJYA01000009">
    <property type="protein sequence ID" value="MTE28093.1"/>
    <property type="molecule type" value="Genomic_DNA"/>
</dbReference>
<evidence type="ECO:0000256" key="1">
    <source>
        <dbReference type="SAM" id="Phobius"/>
    </source>
</evidence>
<evidence type="ECO:0000313" key="3">
    <source>
        <dbReference type="Proteomes" id="UP000447545"/>
    </source>
</evidence>
<protein>
    <submittedName>
        <fullName evidence="2">DUF2459 domain-containing protein</fullName>
    </submittedName>
</protein>
<dbReference type="AlphaFoldDB" id="A0A7K1GG57"/>
<name>A0A7K1GG57_9FLAO</name>
<accession>A0A7K1GG57</accession>
<organism evidence="2 3">
    <name type="scientific">Winogradskyella ouciana</name>
    <dbReference type="NCBI Taxonomy" id="2608631"/>
    <lineage>
        <taxon>Bacteria</taxon>
        <taxon>Pseudomonadati</taxon>
        <taxon>Bacteroidota</taxon>
        <taxon>Flavobacteriia</taxon>
        <taxon>Flavobacteriales</taxon>
        <taxon>Flavobacteriaceae</taxon>
        <taxon>Winogradskyella</taxon>
    </lineage>
</organism>
<dbReference type="Pfam" id="PF09601">
    <property type="entry name" value="DUF2459"/>
    <property type="match status" value="1"/>
</dbReference>
<feature type="transmembrane region" description="Helical" evidence="1">
    <location>
        <begin position="12"/>
        <end position="33"/>
    </location>
</feature>
<dbReference type="InterPro" id="IPR011727">
    <property type="entry name" value="CHP02117"/>
</dbReference>
<keyword evidence="1" id="KW-0812">Transmembrane</keyword>
<keyword evidence="1" id="KW-0472">Membrane</keyword>
<sequence length="215" mass="24811">MRTTKKIFKWVLYLLLIPVSYLLISLILTLITIDRNEIATNGDKTIFLGTNGVHLDIIIPIKNIDSLVLSGIRHYQNENYLSFGWGDENFYINTPTWGDLTLSNATRAMFLKSTTLVHVTRYKKQRTDWVEIKVNDAELQKLNSYLLKTFKTKTDGTKIMLKDKGYSPIDDFYKANGNYSCFNTCNSWVNTGFKESGLKSCLWTPFDFGLLNKYK</sequence>
<proteinExistence type="predicted"/>
<reference evidence="2 3" key="1">
    <citation type="submission" date="2019-11" db="EMBL/GenBank/DDBJ databases">
        <title>Winogradskyella ouciana sp. nov., isolated from the hadal seawater of the Mariana Trench.</title>
        <authorList>
            <person name="Liu R."/>
        </authorList>
    </citation>
    <scope>NUCLEOTIDE SEQUENCE [LARGE SCALE GENOMIC DNA]</scope>
    <source>
        <strain evidence="2 3">ZXX205</strain>
    </source>
</reference>
<dbReference type="RefSeq" id="WP_155090102.1">
    <property type="nucleotide sequence ID" value="NZ_WJYA01000009.1"/>
</dbReference>
<keyword evidence="3" id="KW-1185">Reference proteome</keyword>
<dbReference type="Proteomes" id="UP000447545">
    <property type="component" value="Unassembled WGS sequence"/>
</dbReference>
<keyword evidence="1" id="KW-1133">Transmembrane helix</keyword>
<gene>
    <name evidence="2" type="ORF">F1003_14225</name>
</gene>